<dbReference type="InterPro" id="IPR036322">
    <property type="entry name" value="WD40_repeat_dom_sf"/>
</dbReference>
<dbReference type="EMBL" id="CAJOBC010000692">
    <property type="protein sequence ID" value="CAF3615428.1"/>
    <property type="molecule type" value="Genomic_DNA"/>
</dbReference>
<evidence type="ECO:0000313" key="9">
    <source>
        <dbReference type="Proteomes" id="UP000663829"/>
    </source>
</evidence>
<feature type="compositionally biased region" description="Basic residues" evidence="4">
    <location>
        <begin position="61"/>
        <end position="72"/>
    </location>
</feature>
<evidence type="ECO:0000256" key="3">
    <source>
        <dbReference type="ARBA" id="ARBA00022737"/>
    </source>
</evidence>
<dbReference type="Proteomes" id="UP000677228">
    <property type="component" value="Unassembled WGS sequence"/>
</dbReference>
<reference evidence="6" key="1">
    <citation type="submission" date="2021-02" db="EMBL/GenBank/DDBJ databases">
        <authorList>
            <person name="Nowell W R."/>
        </authorList>
    </citation>
    <scope>NUCLEOTIDE SEQUENCE</scope>
</reference>
<dbReference type="Proteomes" id="UP000681722">
    <property type="component" value="Unassembled WGS sequence"/>
</dbReference>
<dbReference type="OrthoDB" id="25131at2759"/>
<evidence type="ECO:0000256" key="1">
    <source>
        <dbReference type="ARBA" id="ARBA00021125"/>
    </source>
</evidence>
<dbReference type="InterPro" id="IPR015943">
    <property type="entry name" value="WD40/YVTN_repeat-like_dom_sf"/>
</dbReference>
<evidence type="ECO:0000256" key="4">
    <source>
        <dbReference type="SAM" id="MobiDB-lite"/>
    </source>
</evidence>
<dbReference type="Proteomes" id="UP000682733">
    <property type="component" value="Unassembled WGS sequence"/>
</dbReference>
<sequence length="530" mass="59089">MAANSEMQIRRLPRQPGQRSTTTPSLSSSGLQSSNDQILYSEAAVRYNENSLEQCRTSIKMKTKGSKQKNRSFNKDKNGQCDINSPIEYSQKTSVRFSVETNDVYAIDLTINNTKNVIGVLTVPSTIQLYDTASLKLIACLSSTLYNFNDDSSIKINSIRFTQNNPDLLLASTNRNAVLIFDKRCPQQEVCQLIGCSDEHDFLSVTSNTSDCLIAAGSSLKNEDNVVIGFWDTRQKNQLLGYYTECHSDDILQLQFHRSKQHTLLSGSTDGLVCLYDINETNEDDALQQVFNANGSIYKCGFLLEQENENNGYIYAVTSSNSFSVWSTSDNSIAIEGDTNVNDELQSSLIQLNMDNVQTSEKMMEDVTDIAQLSSPSQTMSSELDEKKIKKKVHLSCDYIVDFVPELDSLFSNVSEFPSSTLSFSQQNNGSSTKSCVLLGSDNVGNIVLNYFDLCSPSDETQSSVFSQLTLPVVSPHSEIIRSFISDRNSSWYSCSDDGSLVSWKAQSKIKLTDQQTIKPKHSNDNRRPY</sequence>
<dbReference type="PANTHER" id="PTHR22889">
    <property type="entry name" value="WD REPEAT-CONTAINING PROTEIN 89"/>
    <property type="match status" value="1"/>
</dbReference>
<protein>
    <recommendedName>
        <fullName evidence="1">WD repeat-containing protein 89</fullName>
    </recommendedName>
</protein>
<evidence type="ECO:0000313" key="7">
    <source>
        <dbReference type="EMBL" id="CAF3502972.1"/>
    </source>
</evidence>
<feature type="region of interest" description="Disordered" evidence="4">
    <location>
        <begin position="1"/>
        <end position="34"/>
    </location>
</feature>
<dbReference type="EMBL" id="CAJNOQ010000692">
    <property type="protein sequence ID" value="CAF0828475.1"/>
    <property type="molecule type" value="Genomic_DNA"/>
</dbReference>
<accession>A0A813UNG3</accession>
<dbReference type="AlphaFoldDB" id="A0A813UNG3"/>
<dbReference type="EMBL" id="CAJOBA010000089">
    <property type="protein sequence ID" value="CAF3502972.1"/>
    <property type="molecule type" value="Genomic_DNA"/>
</dbReference>
<feature type="compositionally biased region" description="Low complexity" evidence="4">
    <location>
        <begin position="20"/>
        <end position="34"/>
    </location>
</feature>
<evidence type="ECO:0000313" key="8">
    <source>
        <dbReference type="EMBL" id="CAF3615428.1"/>
    </source>
</evidence>
<evidence type="ECO:0000313" key="5">
    <source>
        <dbReference type="EMBL" id="CAF0728477.1"/>
    </source>
</evidence>
<name>A0A813UNG3_9BILA</name>
<dbReference type="Proteomes" id="UP000663829">
    <property type="component" value="Unassembled WGS sequence"/>
</dbReference>
<dbReference type="SUPFAM" id="SSF50978">
    <property type="entry name" value="WD40 repeat-like"/>
    <property type="match status" value="1"/>
</dbReference>
<gene>
    <name evidence="6" type="ORF">GPM918_LOCUS4925</name>
    <name evidence="5" type="ORF">OVA965_LOCUS619</name>
    <name evidence="8" type="ORF">SRO942_LOCUS4926</name>
    <name evidence="7" type="ORF">TMI583_LOCUS619</name>
</gene>
<keyword evidence="3" id="KW-0677">Repeat</keyword>
<evidence type="ECO:0000313" key="6">
    <source>
        <dbReference type="EMBL" id="CAF0828475.1"/>
    </source>
</evidence>
<keyword evidence="9" id="KW-1185">Reference proteome</keyword>
<feature type="region of interest" description="Disordered" evidence="4">
    <location>
        <begin position="61"/>
        <end position="80"/>
    </location>
</feature>
<dbReference type="InterPro" id="IPR001680">
    <property type="entry name" value="WD40_rpt"/>
</dbReference>
<proteinExistence type="predicted"/>
<keyword evidence="2" id="KW-0853">WD repeat</keyword>
<organism evidence="6 9">
    <name type="scientific">Didymodactylos carnosus</name>
    <dbReference type="NCBI Taxonomy" id="1234261"/>
    <lineage>
        <taxon>Eukaryota</taxon>
        <taxon>Metazoa</taxon>
        <taxon>Spiralia</taxon>
        <taxon>Gnathifera</taxon>
        <taxon>Rotifera</taxon>
        <taxon>Eurotatoria</taxon>
        <taxon>Bdelloidea</taxon>
        <taxon>Philodinida</taxon>
        <taxon>Philodinidae</taxon>
        <taxon>Didymodactylos</taxon>
    </lineage>
</organism>
<evidence type="ECO:0000256" key="2">
    <source>
        <dbReference type="ARBA" id="ARBA00022574"/>
    </source>
</evidence>
<dbReference type="InterPro" id="IPR039328">
    <property type="entry name" value="WDR89"/>
</dbReference>
<dbReference type="EMBL" id="CAJNOK010000089">
    <property type="protein sequence ID" value="CAF0728477.1"/>
    <property type="molecule type" value="Genomic_DNA"/>
</dbReference>
<dbReference type="PANTHER" id="PTHR22889:SF0">
    <property type="entry name" value="WD REPEAT-CONTAINING PROTEIN 89"/>
    <property type="match status" value="1"/>
</dbReference>
<comment type="caution">
    <text evidence="6">The sequence shown here is derived from an EMBL/GenBank/DDBJ whole genome shotgun (WGS) entry which is preliminary data.</text>
</comment>
<dbReference type="Gene3D" id="2.130.10.10">
    <property type="entry name" value="YVTN repeat-like/Quinoprotein amine dehydrogenase"/>
    <property type="match status" value="1"/>
</dbReference>
<dbReference type="SMART" id="SM00320">
    <property type="entry name" value="WD40"/>
    <property type="match status" value="3"/>
</dbReference>